<evidence type="ECO:0008006" key="5">
    <source>
        <dbReference type="Google" id="ProtNLM"/>
    </source>
</evidence>
<reference evidence="4" key="1">
    <citation type="journal article" date="2019" name="Int. J. Syst. Evol. Microbiol.">
        <title>The Global Catalogue of Microorganisms (GCM) 10K type strain sequencing project: providing services to taxonomists for standard genome sequencing and annotation.</title>
        <authorList>
            <consortium name="The Broad Institute Genomics Platform"/>
            <consortium name="The Broad Institute Genome Sequencing Center for Infectious Disease"/>
            <person name="Wu L."/>
            <person name="Ma J."/>
        </authorList>
    </citation>
    <scope>NUCLEOTIDE SEQUENCE [LARGE SCALE GENOMIC DNA]</scope>
    <source>
        <strain evidence="4">JCM 14736</strain>
    </source>
</reference>
<keyword evidence="4" id="KW-1185">Reference proteome</keyword>
<evidence type="ECO:0000256" key="2">
    <source>
        <dbReference type="SAM" id="Phobius"/>
    </source>
</evidence>
<keyword evidence="2" id="KW-0472">Membrane</keyword>
<name>A0ABP4XEA7_9MICO</name>
<evidence type="ECO:0000256" key="1">
    <source>
        <dbReference type="SAM" id="Coils"/>
    </source>
</evidence>
<dbReference type="EMBL" id="BAAAOB010000001">
    <property type="protein sequence ID" value="GAA1779130.1"/>
    <property type="molecule type" value="Genomic_DNA"/>
</dbReference>
<organism evidence="3 4">
    <name type="scientific">Leucobacter iarius</name>
    <dbReference type="NCBI Taxonomy" id="333963"/>
    <lineage>
        <taxon>Bacteria</taxon>
        <taxon>Bacillati</taxon>
        <taxon>Actinomycetota</taxon>
        <taxon>Actinomycetes</taxon>
        <taxon>Micrococcales</taxon>
        <taxon>Microbacteriaceae</taxon>
        <taxon>Leucobacter</taxon>
    </lineage>
</organism>
<evidence type="ECO:0000313" key="4">
    <source>
        <dbReference type="Proteomes" id="UP001500851"/>
    </source>
</evidence>
<feature type="coiled-coil region" evidence="1">
    <location>
        <begin position="9"/>
        <end position="53"/>
    </location>
</feature>
<protein>
    <recommendedName>
        <fullName evidence="5">DUF3618 domain-containing protein</fullName>
    </recommendedName>
</protein>
<keyword evidence="2" id="KW-0812">Transmembrane</keyword>
<keyword evidence="2" id="KW-1133">Transmembrane helix</keyword>
<sequence length="85" mass="9344">MTEKQHPGIEEAAVAREELYTTLAQLRDRLDYAQRIDDAAERAKVRIAEERRERPLVFVAGVAAVAAVAGLAVWGVAKAISKSLR</sequence>
<dbReference type="Proteomes" id="UP001500851">
    <property type="component" value="Unassembled WGS sequence"/>
</dbReference>
<evidence type="ECO:0000313" key="3">
    <source>
        <dbReference type="EMBL" id="GAA1779130.1"/>
    </source>
</evidence>
<accession>A0ABP4XEA7</accession>
<dbReference type="RefSeq" id="WP_344028874.1">
    <property type="nucleotide sequence ID" value="NZ_BAAAOB010000001.1"/>
</dbReference>
<feature type="transmembrane region" description="Helical" evidence="2">
    <location>
        <begin position="56"/>
        <end position="77"/>
    </location>
</feature>
<keyword evidence="1" id="KW-0175">Coiled coil</keyword>
<proteinExistence type="predicted"/>
<gene>
    <name evidence="3" type="ORF">GCM10009768_05020</name>
</gene>
<comment type="caution">
    <text evidence="3">The sequence shown here is derived from an EMBL/GenBank/DDBJ whole genome shotgun (WGS) entry which is preliminary data.</text>
</comment>